<evidence type="ECO:0000256" key="2">
    <source>
        <dbReference type="SAM" id="Phobius"/>
    </source>
</evidence>
<organism evidence="3">
    <name type="scientific">Beet necrotic yellow vein virus</name>
    <dbReference type="NCBI Taxonomy" id="31721"/>
    <lineage>
        <taxon>Viruses</taxon>
        <taxon>Riboviria</taxon>
        <taxon>Orthornavirae</taxon>
        <taxon>Kitrinoviricota</taxon>
        <taxon>Alsuviricetes</taxon>
        <taxon>Hepelivirales</taxon>
        <taxon>Benyviridae</taxon>
        <taxon>Benyvirus</taxon>
        <taxon>Benyvirus necrobetae</taxon>
    </lineage>
</organism>
<feature type="region of interest" description="Disordered" evidence="1">
    <location>
        <begin position="395"/>
        <end position="442"/>
    </location>
</feature>
<keyword evidence="2" id="KW-1133">Transmembrane helix</keyword>
<reference evidence="3" key="1">
    <citation type="journal article" date="1995" name="Chin. J. Biotechnol.">
        <title>cDNA cloning and sequencing of 54kDa fragment of the 75kDa readthrough protein gene from beet necrotic yellow vein virus.</title>
        <authorList>
            <person name="Yu J."/>
            <person name="Li D."/>
            <person name="Yang L."/>
            <person name="Liu Y."/>
        </authorList>
    </citation>
    <scope>NUCLEOTIDE SEQUENCE</scope>
</reference>
<protein>
    <submittedName>
        <fullName evidence="3">54 kDa protein</fullName>
    </submittedName>
</protein>
<evidence type="ECO:0000256" key="1">
    <source>
        <dbReference type="SAM" id="MobiDB-lite"/>
    </source>
</evidence>
<evidence type="ECO:0000313" key="3">
    <source>
        <dbReference type="EMBL" id="AAB36037.2"/>
    </source>
</evidence>
<dbReference type="EMBL" id="S80856">
    <property type="protein sequence ID" value="AAB36037.2"/>
    <property type="molecule type" value="Genomic_RNA"/>
</dbReference>
<name>Q86971_9VIRU</name>
<feature type="compositionally biased region" description="Low complexity" evidence="1">
    <location>
        <begin position="408"/>
        <end position="422"/>
    </location>
</feature>
<feature type="compositionally biased region" description="Polar residues" evidence="1">
    <location>
        <begin position="395"/>
        <end position="406"/>
    </location>
</feature>
<feature type="compositionally biased region" description="Polar residues" evidence="1">
    <location>
        <begin position="423"/>
        <end position="442"/>
    </location>
</feature>
<feature type="transmembrane region" description="Helical" evidence="2">
    <location>
        <begin position="90"/>
        <end position="110"/>
    </location>
</feature>
<sequence length="502" mass="54095">MQLAAARVTAHIRAAKRALLYPGDSPEWVGWKHFYPPPPYDVYDVPPLDIINAKLAADDIGGLVTPTPASSHGLPFEVSEEVEQANRNSLWLTVGLLLAALAVGIGVAAYHRKKLQSRLRELKLLWSSTGGSGGGGGFDTELYTRATDTVSLGTTLSEHVASAPSGLRHRPAATDSGPHEALPFEVWVFHNLAVVYDSIGMSDLFYTVREFVGVFNGEFEGLIELLESPDDDDGVYTNAPRDTAIDAYESQENYDRIDIETVLLERRINLKKLLLEEAELERRERDMTMIADEEQRTLLHRLESSRVEATHAVAKAEADARAAVAMAALASKEANDYDSKMAFDRSCKEQELRLRELEVNSMPSKTERYVHTGIQGGAQLAGAMAVGAMLRRGAGSSSQTVSSGANIGSRSQSSTRGRSASQPLSSVGGSTRGVNNNISDTNLVRAGNSAAVSAGRSTNSGNSNFWSKLRVGEGWSKYSVERAATRAQRAIVLPAPPSAPAG</sequence>
<accession>Q86971</accession>
<keyword evidence="2" id="KW-0812">Transmembrane</keyword>
<proteinExistence type="predicted"/>
<keyword evidence="2" id="KW-0472">Membrane</keyword>